<evidence type="ECO:0000313" key="1">
    <source>
        <dbReference type="EMBL" id="KKN30786.1"/>
    </source>
</evidence>
<reference evidence="1" key="1">
    <citation type="journal article" date="2015" name="Nature">
        <title>Complex archaea that bridge the gap between prokaryotes and eukaryotes.</title>
        <authorList>
            <person name="Spang A."/>
            <person name="Saw J.H."/>
            <person name="Jorgensen S.L."/>
            <person name="Zaremba-Niedzwiedzka K."/>
            <person name="Martijn J."/>
            <person name="Lind A.E."/>
            <person name="van Eijk R."/>
            <person name="Schleper C."/>
            <person name="Guy L."/>
            <person name="Ettema T.J."/>
        </authorList>
    </citation>
    <scope>NUCLEOTIDE SEQUENCE</scope>
</reference>
<gene>
    <name evidence="1" type="ORF">LCGC14_0830510</name>
</gene>
<sequence>MNYSKIKQSLEKNSKEELLQLLKKLVHSNPSLASTIKFYLSNMEEDDIIDLEPIKRKILSAVYGDLDYYHIDGALEELYEVQKIAETLFNNSKFKSAAEIYFFLVEGCLDAYNQGADDSSGSFGCFGEECILDFSKCMSEIKDNGLKTAFIDPVLELYIREDCGFDVEIMFENIVTRDNIQIIEEEVKDYMEISDNNSFDYMRNRVRRTMISLYKSIEMPEKSLQTALKGMKTAEDYKIAAETYMELGKFKDALECIINGLNFNCSYKPYDMYFNIIESLINAGQGEIINVNEMMTHAISYISSFPTWRFDVGKYEGVCNLFSKLNIREKLRKTMFNKLEGDILVKVLLEENEILDAVETLSNLKGTFPQLALSIAHKAKKKDLMNIARKMIILALKSGLKYINEKDVHIIRELLDNSSIEDLTEGIPGNLDKKISLLLTEILSVKAPHLIMKVIKEPEDYEGKDLLTICNNLVEKNPQDTLQLCEGWILKFVVRSHFYYNDVISMLGIIKRALSQMKEEWVDYLSKFMSKYKSRKKLIKMIQDTNLAQEFN</sequence>
<dbReference type="EMBL" id="LAZR01002380">
    <property type="protein sequence ID" value="KKN30786.1"/>
    <property type="molecule type" value="Genomic_DNA"/>
</dbReference>
<protein>
    <submittedName>
        <fullName evidence="1">Uncharacterized protein</fullName>
    </submittedName>
</protein>
<comment type="caution">
    <text evidence="1">The sequence shown here is derived from an EMBL/GenBank/DDBJ whole genome shotgun (WGS) entry which is preliminary data.</text>
</comment>
<accession>A0A0F9S0Y8</accession>
<dbReference type="AlphaFoldDB" id="A0A0F9S0Y8"/>
<organism evidence="1">
    <name type="scientific">marine sediment metagenome</name>
    <dbReference type="NCBI Taxonomy" id="412755"/>
    <lineage>
        <taxon>unclassified sequences</taxon>
        <taxon>metagenomes</taxon>
        <taxon>ecological metagenomes</taxon>
    </lineage>
</organism>
<name>A0A0F9S0Y8_9ZZZZ</name>
<proteinExistence type="predicted"/>